<sequence>MISFFVLFEEWDCAAAAAARAGARLCRQLDAYCAGTGPAPPAHEIAESRRLTEEANRRLAALRSLLHEQREQVALI</sequence>
<organism evidence="1 2">
    <name type="scientific">Ramlibacter lithotrophicus</name>
    <dbReference type="NCBI Taxonomy" id="2606681"/>
    <lineage>
        <taxon>Bacteria</taxon>
        <taxon>Pseudomonadati</taxon>
        <taxon>Pseudomonadota</taxon>
        <taxon>Betaproteobacteria</taxon>
        <taxon>Burkholderiales</taxon>
        <taxon>Comamonadaceae</taxon>
        <taxon>Ramlibacter</taxon>
    </lineage>
</organism>
<evidence type="ECO:0000313" key="1">
    <source>
        <dbReference type="EMBL" id="NKE65497.1"/>
    </source>
</evidence>
<dbReference type="EMBL" id="VTOX01000002">
    <property type="protein sequence ID" value="NKE65497.1"/>
    <property type="molecule type" value="Genomic_DNA"/>
</dbReference>
<evidence type="ECO:0000313" key="2">
    <source>
        <dbReference type="Proteomes" id="UP000521868"/>
    </source>
</evidence>
<proteinExistence type="predicted"/>
<gene>
    <name evidence="1" type="ORF">RAMLITH_06650</name>
</gene>
<protein>
    <submittedName>
        <fullName evidence="1">Uncharacterized protein</fullName>
    </submittedName>
</protein>
<dbReference type="Proteomes" id="UP000521868">
    <property type="component" value="Unassembled WGS sequence"/>
</dbReference>
<keyword evidence="2" id="KW-1185">Reference proteome</keyword>
<reference evidence="1 2" key="1">
    <citation type="journal article" date="2020" name="Nature">
        <title>Bacterial chemolithoautotrophy via manganese oxidation.</title>
        <authorList>
            <person name="Yu H."/>
            <person name="Leadbetter J.R."/>
        </authorList>
    </citation>
    <scope>NUCLEOTIDE SEQUENCE [LARGE SCALE GENOMIC DNA]</scope>
    <source>
        <strain evidence="1 2">RBP-1</strain>
    </source>
</reference>
<name>A0A7X6DE88_9BURK</name>
<comment type="caution">
    <text evidence="1">The sequence shown here is derived from an EMBL/GenBank/DDBJ whole genome shotgun (WGS) entry which is preliminary data.</text>
</comment>
<dbReference type="AlphaFoldDB" id="A0A7X6DE88"/>
<accession>A0A7X6DE88</accession>